<comment type="caution">
    <text evidence="1">The sequence shown here is derived from an EMBL/GenBank/DDBJ whole genome shotgun (WGS) entry which is preliminary data.</text>
</comment>
<dbReference type="RefSeq" id="WP_108131656.1">
    <property type="nucleotide sequence ID" value="NZ_PXNS01000002.1"/>
</dbReference>
<dbReference type="InterPro" id="IPR007358">
    <property type="entry name" value="Nucleoid_associated_NdpA"/>
</dbReference>
<accession>A0ABX5J067</accession>
<reference evidence="1 2" key="1">
    <citation type="submission" date="2018-03" db="EMBL/GenBank/DDBJ databases">
        <authorList>
            <person name="Zhou J."/>
            <person name="Li X."/>
            <person name="Xue M."/>
            <person name="Yin J."/>
        </authorList>
    </citation>
    <scope>NUCLEOTIDE SEQUENCE [LARGE SCALE GENOMIC DNA]</scope>
    <source>
        <strain evidence="1 2">SYSU ZJ2214</strain>
    </source>
</reference>
<sequence>MNQAVNVLTGNFPFEGVIIEKLMIHRVFAPAEDKTRVPPAVKKHFINLNAEEKSALQSRVTAALGNRSHGIEMSIDQADEGSFFQISAEMLHCEKDRFIELSEVLANNLTDALTRRIPGGVMAIISGRVGEHARPFVSVIKAEFQDGFTTESVDDQTVALNYVRDIFLTETQKLYKIGCLVEVVSAPPGNGQYNKSNYRAFLFDHLLTSVETRTAASYFYNTFLGMGISSSSKKLTQNFYEYTVDYINSLDVDEDKKFDYVESLRAELKSQTAIVSSADFAEKYLEEDHSETYVDYMKDRGFPQGGVEKDVEYIESKLRKKRKVNFTSGVSITGPSDDFQDLVTVEERGENDTLVRIQGIVSDLG</sequence>
<evidence type="ECO:0000313" key="2">
    <source>
        <dbReference type="Proteomes" id="UP000241895"/>
    </source>
</evidence>
<keyword evidence="2" id="KW-1185">Reference proteome</keyword>
<proteinExistence type="predicted"/>
<dbReference type="EMBL" id="PXNS01000002">
    <property type="protein sequence ID" value="PTL95730.1"/>
    <property type="molecule type" value="Genomic_DNA"/>
</dbReference>
<gene>
    <name evidence="1" type="ORF">C6W88_04575</name>
</gene>
<protein>
    <recommendedName>
        <fullName evidence="3">Nucleoid-associated protein</fullName>
    </recommendedName>
</protein>
<dbReference type="Pfam" id="PF04245">
    <property type="entry name" value="NA37"/>
    <property type="match status" value="1"/>
</dbReference>
<evidence type="ECO:0008006" key="3">
    <source>
        <dbReference type="Google" id="ProtNLM"/>
    </source>
</evidence>
<evidence type="ECO:0000313" key="1">
    <source>
        <dbReference type="EMBL" id="PTL95730.1"/>
    </source>
</evidence>
<dbReference type="Proteomes" id="UP000241895">
    <property type="component" value="Unassembled WGS sequence"/>
</dbReference>
<organism evidence="1 2">
    <name type="scientific">Halomonas litopenaei</name>
    <dbReference type="NCBI Taxonomy" id="2109328"/>
    <lineage>
        <taxon>Bacteria</taxon>
        <taxon>Pseudomonadati</taxon>
        <taxon>Pseudomonadota</taxon>
        <taxon>Gammaproteobacteria</taxon>
        <taxon>Oceanospirillales</taxon>
        <taxon>Halomonadaceae</taxon>
        <taxon>Halomonas</taxon>
    </lineage>
</organism>
<name>A0ABX5J067_9GAMM</name>